<protein>
    <submittedName>
        <fullName evidence="1">Uncharacterized protein</fullName>
    </submittedName>
</protein>
<sequence>YMSCCVSVDAQSGAQSHQHQLVIGSDDDNQISNLTSAQMLATAVVVSLEWAQRKRRGGSHEAVLKKTNQLSIDNRCAAGLRVNYLPFPESGSLPYLNSDSEQGLLVPPHDGSVSSLLSPQSFSESHIHRLGMHLKERGRSKTKDHRSKHTPLRSNLCEVAQRNSPIRPSSGCIWKHRL</sequence>
<evidence type="ECO:0000313" key="1">
    <source>
        <dbReference type="EMBL" id="GMR56313.1"/>
    </source>
</evidence>
<name>A0AAN5D478_9BILA</name>
<keyword evidence="2" id="KW-1185">Reference proteome</keyword>
<organism evidence="1 2">
    <name type="scientific">Pristionchus mayeri</name>
    <dbReference type="NCBI Taxonomy" id="1317129"/>
    <lineage>
        <taxon>Eukaryota</taxon>
        <taxon>Metazoa</taxon>
        <taxon>Ecdysozoa</taxon>
        <taxon>Nematoda</taxon>
        <taxon>Chromadorea</taxon>
        <taxon>Rhabditida</taxon>
        <taxon>Rhabditina</taxon>
        <taxon>Diplogasteromorpha</taxon>
        <taxon>Diplogasteroidea</taxon>
        <taxon>Neodiplogasteridae</taxon>
        <taxon>Pristionchus</taxon>
    </lineage>
</organism>
<gene>
    <name evidence="1" type="ORF">PMAYCL1PPCAC_26508</name>
</gene>
<reference evidence="2" key="1">
    <citation type="submission" date="2022-10" db="EMBL/GenBank/DDBJ databases">
        <title>Genome assembly of Pristionchus species.</title>
        <authorList>
            <person name="Yoshida K."/>
            <person name="Sommer R.J."/>
        </authorList>
    </citation>
    <scope>NUCLEOTIDE SEQUENCE [LARGE SCALE GENOMIC DNA]</scope>
    <source>
        <strain evidence="2">RS5460</strain>
    </source>
</reference>
<dbReference type="Proteomes" id="UP001328107">
    <property type="component" value="Unassembled WGS sequence"/>
</dbReference>
<dbReference type="EMBL" id="BTRK01000005">
    <property type="protein sequence ID" value="GMR56313.1"/>
    <property type="molecule type" value="Genomic_DNA"/>
</dbReference>
<proteinExistence type="predicted"/>
<dbReference type="AlphaFoldDB" id="A0AAN5D478"/>
<evidence type="ECO:0000313" key="2">
    <source>
        <dbReference type="Proteomes" id="UP001328107"/>
    </source>
</evidence>
<accession>A0AAN5D478</accession>
<comment type="caution">
    <text evidence="1">The sequence shown here is derived from an EMBL/GenBank/DDBJ whole genome shotgun (WGS) entry which is preliminary data.</text>
</comment>
<feature type="non-terminal residue" evidence="1">
    <location>
        <position position="1"/>
    </location>
</feature>